<proteinExistence type="inferred from homology"/>
<gene>
    <name evidence="1" type="primary">slyX</name>
    <name evidence="3" type="ORF">CSA60_04240</name>
</gene>
<dbReference type="STRING" id="207954.MED92_01224"/>
<reference evidence="3 4" key="1">
    <citation type="submission" date="2017-10" db="EMBL/GenBank/DDBJ databases">
        <title>Novel microbial diversity and functional potential in the marine mammal oral microbiome.</title>
        <authorList>
            <person name="Dudek N.K."/>
            <person name="Sun C.L."/>
            <person name="Burstein D."/>
            <person name="Kantor R.S."/>
            <person name="Aliaga Goltsman D.S."/>
            <person name="Bik E.M."/>
            <person name="Thomas B.C."/>
            <person name="Banfield J.F."/>
            <person name="Relman D.A."/>
        </authorList>
    </citation>
    <scope>NUCLEOTIDE SEQUENCE [LARGE SCALE GENOMIC DNA]</scope>
    <source>
        <strain evidence="3">DOLJORAL78_47_21</strain>
    </source>
</reference>
<evidence type="ECO:0000256" key="2">
    <source>
        <dbReference type="SAM" id="Coils"/>
    </source>
</evidence>
<name>A0A2G6JM25_NEPCE</name>
<organism evidence="3 4">
    <name type="scientific">Neptuniibacter caesariensis</name>
    <dbReference type="NCBI Taxonomy" id="207954"/>
    <lineage>
        <taxon>Bacteria</taxon>
        <taxon>Pseudomonadati</taxon>
        <taxon>Pseudomonadota</taxon>
        <taxon>Gammaproteobacteria</taxon>
        <taxon>Oceanospirillales</taxon>
        <taxon>Oceanospirillaceae</taxon>
        <taxon>Neptuniibacter</taxon>
    </lineage>
</organism>
<evidence type="ECO:0000313" key="4">
    <source>
        <dbReference type="Proteomes" id="UP000243469"/>
    </source>
</evidence>
<dbReference type="Pfam" id="PF04102">
    <property type="entry name" value="SlyX"/>
    <property type="match status" value="1"/>
</dbReference>
<accession>A0A2G6JM25</accession>
<dbReference type="PANTHER" id="PTHR36508:SF1">
    <property type="entry name" value="PROTEIN SLYX"/>
    <property type="match status" value="1"/>
</dbReference>
<comment type="caution">
    <text evidence="3">The sequence shown here is derived from an EMBL/GenBank/DDBJ whole genome shotgun (WGS) entry which is preliminary data.</text>
</comment>
<dbReference type="PANTHER" id="PTHR36508">
    <property type="entry name" value="PROTEIN SLYX"/>
    <property type="match status" value="1"/>
</dbReference>
<dbReference type="Proteomes" id="UP000243469">
    <property type="component" value="Unassembled WGS sequence"/>
</dbReference>
<evidence type="ECO:0000256" key="1">
    <source>
        <dbReference type="HAMAP-Rule" id="MF_00715"/>
    </source>
</evidence>
<dbReference type="Gene3D" id="1.20.5.300">
    <property type="match status" value="1"/>
</dbReference>
<sequence>MSDSERIDELESRVAFQEETLDKLNNIVSQQEIEIERLTRMIKLINQQLKNLVLDAGDRQPEDELPPHY</sequence>
<feature type="coiled-coil region" evidence="2">
    <location>
        <begin position="7"/>
        <end position="55"/>
    </location>
</feature>
<evidence type="ECO:0000313" key="3">
    <source>
        <dbReference type="EMBL" id="PIE23632.1"/>
    </source>
</evidence>
<comment type="similarity">
    <text evidence="1">Belongs to the SlyX family.</text>
</comment>
<protein>
    <recommendedName>
        <fullName evidence="1">Protein SlyX homolog</fullName>
    </recommendedName>
</protein>
<dbReference type="InterPro" id="IPR007236">
    <property type="entry name" value="SlyX"/>
</dbReference>
<dbReference type="HAMAP" id="MF_00715">
    <property type="entry name" value="SlyX"/>
    <property type="match status" value="1"/>
</dbReference>
<dbReference type="AlphaFoldDB" id="A0A2G6JM25"/>
<keyword evidence="2" id="KW-0175">Coiled coil</keyword>
<dbReference type="EMBL" id="PDSH01000020">
    <property type="protein sequence ID" value="PIE23632.1"/>
    <property type="molecule type" value="Genomic_DNA"/>
</dbReference>